<reference evidence="1" key="1">
    <citation type="journal article" date="2014" name="Int. J. Syst. Evol. Microbiol.">
        <title>Complete genome sequence of Corynebacterium casei LMG S-19264T (=DSM 44701T), isolated from a smear-ripened cheese.</title>
        <authorList>
            <consortium name="US DOE Joint Genome Institute (JGI-PGF)"/>
            <person name="Walter F."/>
            <person name="Albersmeier A."/>
            <person name="Kalinowski J."/>
            <person name="Ruckert C."/>
        </authorList>
    </citation>
    <scope>NUCLEOTIDE SEQUENCE</scope>
    <source>
        <strain evidence="1">JCM 3313</strain>
    </source>
</reference>
<organism evidence="1 2">
    <name type="scientific">Saccharothrix coeruleofusca</name>
    <dbReference type="NCBI Taxonomy" id="33919"/>
    <lineage>
        <taxon>Bacteria</taxon>
        <taxon>Bacillati</taxon>
        <taxon>Actinomycetota</taxon>
        <taxon>Actinomycetes</taxon>
        <taxon>Pseudonocardiales</taxon>
        <taxon>Pseudonocardiaceae</taxon>
        <taxon>Saccharothrix</taxon>
    </lineage>
</organism>
<gene>
    <name evidence="1" type="ORF">GCM10010185_64940</name>
</gene>
<comment type="caution">
    <text evidence="1">The sequence shown here is derived from an EMBL/GenBank/DDBJ whole genome shotgun (WGS) entry which is preliminary data.</text>
</comment>
<dbReference type="RefSeq" id="WP_189227162.1">
    <property type="nucleotide sequence ID" value="NZ_BMRG01000022.1"/>
</dbReference>
<name>A0A918AVR1_9PSEU</name>
<reference evidence="1" key="2">
    <citation type="submission" date="2020-09" db="EMBL/GenBank/DDBJ databases">
        <authorList>
            <person name="Sun Q."/>
            <person name="Ohkuma M."/>
        </authorList>
    </citation>
    <scope>NUCLEOTIDE SEQUENCE</scope>
    <source>
        <strain evidence="1">JCM 3313</strain>
    </source>
</reference>
<dbReference type="Proteomes" id="UP000639606">
    <property type="component" value="Unassembled WGS sequence"/>
</dbReference>
<protein>
    <submittedName>
        <fullName evidence="1">Uncharacterized protein</fullName>
    </submittedName>
</protein>
<proteinExistence type="predicted"/>
<evidence type="ECO:0000313" key="2">
    <source>
        <dbReference type="Proteomes" id="UP000639606"/>
    </source>
</evidence>
<evidence type="ECO:0000313" key="1">
    <source>
        <dbReference type="EMBL" id="GGP81923.1"/>
    </source>
</evidence>
<accession>A0A918AVR1</accession>
<dbReference type="AlphaFoldDB" id="A0A918AVR1"/>
<keyword evidence="2" id="KW-1185">Reference proteome</keyword>
<sequence length="200" mass="22014">MALVWLPLDDETIDRMLVLARSPWTPAELDRTWAATGWALPGGLPLAAQVFDDLTYTFGTGDRLLRLGMRFDPDEITSFSVDFATYSDSADPDAADFGGPDALGAGWSVDPDATRADFDARWREGVDAVAARLGDPLIGRHGRRWHHALWRLRDALVVVAQSENSDDYADVEDALLCVAHHPGDTPIPRDEELRDFLLGA</sequence>
<dbReference type="EMBL" id="BMRG01000022">
    <property type="protein sequence ID" value="GGP81923.1"/>
    <property type="molecule type" value="Genomic_DNA"/>
</dbReference>